<protein>
    <submittedName>
        <fullName evidence="2">Dabb family protein</fullName>
    </submittedName>
</protein>
<comment type="caution">
    <text evidence="2">The sequence shown here is derived from an EMBL/GenBank/DDBJ whole genome shotgun (WGS) entry which is preliminary data.</text>
</comment>
<gene>
    <name evidence="2" type="ORF">GKO32_02780</name>
</gene>
<sequence length="134" mass="15084">MIYHSIRLSFKPGVSAEKTKAAFDQWHKMAKEIPAVQFYCIGRDIGGEYEYGAMFALKDIEGYKEFVMHPAGRETDLVGLPLVQNIVSMDLTDDPDPEIAEKIHEIHRVRFERDPDVLELVNNLSYSGSGIGPA</sequence>
<dbReference type="EMBL" id="WMBA01000003">
    <property type="protein sequence ID" value="MTD52903.1"/>
    <property type="molecule type" value="Genomic_DNA"/>
</dbReference>
<evidence type="ECO:0000259" key="1">
    <source>
        <dbReference type="PROSITE" id="PS51502"/>
    </source>
</evidence>
<dbReference type="PROSITE" id="PS51502">
    <property type="entry name" value="S_R_A_B_BARREL"/>
    <property type="match status" value="1"/>
</dbReference>
<feature type="domain" description="Stress-response A/B barrel" evidence="1">
    <location>
        <begin position="2"/>
        <end position="91"/>
    </location>
</feature>
<keyword evidence="3" id="KW-1185">Reference proteome</keyword>
<dbReference type="AlphaFoldDB" id="A0A6N7YVK6"/>
<reference evidence="2 3" key="1">
    <citation type="submission" date="2019-11" db="EMBL/GenBank/DDBJ databases">
        <title>Draft genome of Amycolatopsis RM579.</title>
        <authorList>
            <person name="Duangmal K."/>
            <person name="Mingma R."/>
        </authorList>
    </citation>
    <scope>NUCLEOTIDE SEQUENCE [LARGE SCALE GENOMIC DNA]</scope>
    <source>
        <strain evidence="2 3">RM579</strain>
    </source>
</reference>
<dbReference type="InterPro" id="IPR011008">
    <property type="entry name" value="Dimeric_a/b-barrel"/>
</dbReference>
<dbReference type="SUPFAM" id="SSF54909">
    <property type="entry name" value="Dimeric alpha+beta barrel"/>
    <property type="match status" value="1"/>
</dbReference>
<dbReference type="Proteomes" id="UP000440096">
    <property type="component" value="Unassembled WGS sequence"/>
</dbReference>
<dbReference type="InterPro" id="IPR013097">
    <property type="entry name" value="Dabb"/>
</dbReference>
<dbReference type="SMART" id="SM00886">
    <property type="entry name" value="Dabb"/>
    <property type="match status" value="1"/>
</dbReference>
<name>A0A6N7YVK6_9PSEU</name>
<proteinExistence type="predicted"/>
<evidence type="ECO:0000313" key="2">
    <source>
        <dbReference type="EMBL" id="MTD52903.1"/>
    </source>
</evidence>
<dbReference type="Pfam" id="PF07876">
    <property type="entry name" value="Dabb"/>
    <property type="match status" value="1"/>
</dbReference>
<dbReference type="RefSeq" id="WP_154755166.1">
    <property type="nucleotide sequence ID" value="NZ_WMBA01000003.1"/>
</dbReference>
<accession>A0A6N7YVK6</accession>
<dbReference type="OrthoDB" id="5518399at2"/>
<dbReference type="Gene3D" id="3.30.70.100">
    <property type="match status" value="1"/>
</dbReference>
<organism evidence="2 3">
    <name type="scientific">Amycolatopsis pithecellobii</name>
    <dbReference type="NCBI Taxonomy" id="664692"/>
    <lineage>
        <taxon>Bacteria</taxon>
        <taxon>Bacillati</taxon>
        <taxon>Actinomycetota</taxon>
        <taxon>Actinomycetes</taxon>
        <taxon>Pseudonocardiales</taxon>
        <taxon>Pseudonocardiaceae</taxon>
        <taxon>Amycolatopsis</taxon>
    </lineage>
</organism>
<evidence type="ECO:0000313" key="3">
    <source>
        <dbReference type="Proteomes" id="UP000440096"/>
    </source>
</evidence>